<evidence type="ECO:0000313" key="13">
    <source>
        <dbReference type="Proteomes" id="UP000316270"/>
    </source>
</evidence>
<evidence type="ECO:0000256" key="9">
    <source>
        <dbReference type="ARBA" id="ARBA00030268"/>
    </source>
</evidence>
<dbReference type="PANTHER" id="PTHR43766:SF1">
    <property type="entry name" value="TRYPTOPHAN--TRNA LIGASE, MITOCHONDRIAL"/>
    <property type="match status" value="1"/>
</dbReference>
<dbReference type="Proteomes" id="UP000316270">
    <property type="component" value="Chromosome 4"/>
</dbReference>
<dbReference type="OrthoDB" id="15808at2759"/>
<keyword evidence="6 11" id="KW-0067">ATP-binding</keyword>
<dbReference type="PROSITE" id="PS00178">
    <property type="entry name" value="AA_TRNA_LIGASE_I"/>
    <property type="match status" value="1"/>
</dbReference>
<reference evidence="12 13" key="1">
    <citation type="submission" date="2019-07" db="EMBL/GenBank/DDBJ databases">
        <title>Finished genome of Venturia effusa.</title>
        <authorList>
            <person name="Young C.A."/>
            <person name="Cox M.P."/>
            <person name="Ganley A.R.D."/>
            <person name="David W.J."/>
        </authorList>
    </citation>
    <scope>NUCLEOTIDE SEQUENCE [LARGE SCALE GENOMIC DNA]</scope>
    <source>
        <strain evidence="13">albino</strain>
    </source>
</reference>
<dbReference type="EC" id="6.1.1.2" evidence="3"/>
<evidence type="ECO:0000313" key="12">
    <source>
        <dbReference type="EMBL" id="QDS70078.1"/>
    </source>
</evidence>
<name>A0A517L374_9PEZI</name>
<dbReference type="CDD" id="cd00806">
    <property type="entry name" value="TrpRS_core"/>
    <property type="match status" value="1"/>
</dbReference>
<comment type="subcellular location">
    <subcellularLocation>
        <location evidence="1">Mitochondrion matrix</location>
    </subcellularLocation>
</comment>
<dbReference type="GO" id="GO:0005524">
    <property type="term" value="F:ATP binding"/>
    <property type="evidence" value="ECO:0007669"/>
    <property type="project" value="UniProtKB-KW"/>
</dbReference>
<organism evidence="12 13">
    <name type="scientific">Venturia effusa</name>
    <dbReference type="NCBI Taxonomy" id="50376"/>
    <lineage>
        <taxon>Eukaryota</taxon>
        <taxon>Fungi</taxon>
        <taxon>Dikarya</taxon>
        <taxon>Ascomycota</taxon>
        <taxon>Pezizomycotina</taxon>
        <taxon>Dothideomycetes</taxon>
        <taxon>Pleosporomycetidae</taxon>
        <taxon>Venturiales</taxon>
        <taxon>Venturiaceae</taxon>
        <taxon>Venturia</taxon>
    </lineage>
</organism>
<dbReference type="GO" id="GO:0005759">
    <property type="term" value="C:mitochondrial matrix"/>
    <property type="evidence" value="ECO:0007669"/>
    <property type="project" value="UniProtKB-SubCell"/>
</dbReference>
<keyword evidence="7 11" id="KW-0648">Protein biosynthesis</keyword>
<dbReference type="InterPro" id="IPR014729">
    <property type="entry name" value="Rossmann-like_a/b/a_fold"/>
</dbReference>
<dbReference type="InterPro" id="IPR050203">
    <property type="entry name" value="Trp-tRNA_synthetase"/>
</dbReference>
<evidence type="ECO:0000256" key="1">
    <source>
        <dbReference type="ARBA" id="ARBA00004305"/>
    </source>
</evidence>
<keyword evidence="5 11" id="KW-0547">Nucleotide-binding</keyword>
<dbReference type="Gene3D" id="1.10.240.10">
    <property type="entry name" value="Tyrosyl-Transfer RNA Synthetase"/>
    <property type="match status" value="1"/>
</dbReference>
<dbReference type="GO" id="GO:0004830">
    <property type="term" value="F:tryptophan-tRNA ligase activity"/>
    <property type="evidence" value="ECO:0007669"/>
    <property type="project" value="UniProtKB-EC"/>
</dbReference>
<keyword evidence="13" id="KW-1185">Reference proteome</keyword>
<accession>A0A517L374</accession>
<keyword evidence="4 11" id="KW-0436">Ligase</keyword>
<evidence type="ECO:0000256" key="10">
    <source>
        <dbReference type="ARBA" id="ARBA00069760"/>
    </source>
</evidence>
<evidence type="ECO:0000256" key="11">
    <source>
        <dbReference type="RuleBase" id="RU363036"/>
    </source>
</evidence>
<evidence type="ECO:0000256" key="6">
    <source>
        <dbReference type="ARBA" id="ARBA00022840"/>
    </source>
</evidence>
<dbReference type="STRING" id="50376.A0A517L374"/>
<dbReference type="AlphaFoldDB" id="A0A517L374"/>
<dbReference type="InterPro" id="IPR002306">
    <property type="entry name" value="Trp-tRNA-ligase"/>
</dbReference>
<evidence type="ECO:0000256" key="2">
    <source>
        <dbReference type="ARBA" id="ARBA00005594"/>
    </source>
</evidence>
<dbReference type="InterPro" id="IPR002305">
    <property type="entry name" value="aa-tRNA-synth_Ic"/>
</dbReference>
<evidence type="ECO:0000256" key="5">
    <source>
        <dbReference type="ARBA" id="ARBA00022741"/>
    </source>
</evidence>
<dbReference type="FunFam" id="1.10.240.10:FF:000002">
    <property type="entry name" value="Tryptophan--tRNA ligase"/>
    <property type="match status" value="1"/>
</dbReference>
<dbReference type="SUPFAM" id="SSF52374">
    <property type="entry name" value="Nucleotidylyl transferase"/>
    <property type="match status" value="1"/>
</dbReference>
<dbReference type="PANTHER" id="PTHR43766">
    <property type="entry name" value="TRYPTOPHAN--TRNA LIGASE, MITOCHONDRIAL"/>
    <property type="match status" value="1"/>
</dbReference>
<protein>
    <recommendedName>
        <fullName evidence="10">Tryptophan--tRNA ligase, mitochondrial</fullName>
        <ecNumber evidence="3">6.1.1.2</ecNumber>
    </recommendedName>
    <alternativeName>
        <fullName evidence="9">Tryptophanyl-tRNA synthetase</fullName>
    </alternativeName>
</protein>
<evidence type="ECO:0000256" key="8">
    <source>
        <dbReference type="ARBA" id="ARBA00023146"/>
    </source>
</evidence>
<dbReference type="EMBL" id="CP042188">
    <property type="protein sequence ID" value="QDS70078.1"/>
    <property type="molecule type" value="Genomic_DNA"/>
</dbReference>
<dbReference type="Gene3D" id="3.40.50.620">
    <property type="entry name" value="HUPs"/>
    <property type="match status" value="1"/>
</dbReference>
<evidence type="ECO:0000256" key="7">
    <source>
        <dbReference type="ARBA" id="ARBA00022917"/>
    </source>
</evidence>
<comment type="similarity">
    <text evidence="2 11">Belongs to the class-I aminoacyl-tRNA synthetase family.</text>
</comment>
<dbReference type="InterPro" id="IPR001412">
    <property type="entry name" value="aa-tRNA-synth_I_CS"/>
</dbReference>
<keyword evidence="8 11" id="KW-0030">Aminoacyl-tRNA synthetase</keyword>
<dbReference type="GO" id="GO:0070183">
    <property type="term" value="P:mitochondrial tryptophanyl-tRNA aminoacylation"/>
    <property type="evidence" value="ECO:0007669"/>
    <property type="project" value="TreeGrafter"/>
</dbReference>
<sequence length="358" mass="39656">MAQIAKAGLKTILKPSTKTIFSGIQPTGIPHLGNYLGALKGWVDQQNEAEESTNLIYSLVDLHAVTIKQDPDQLRKWRRESLAVLLAIGLDPKRSTIFFQSHVPAHSELMWILSCTASVGYLSRMTQWKSKLSLGDSARPFDTPLQLGLFSYPVLQAADILVHRATHVPVGQDQVQHLEFARDCAGSFNAVYGKVLVEPETVLSPARKIMSLKFPGKKMSKSDPSQDSRILLTDTEIDIQRKVKMAFTDSLDGDLEYDPQTRSGIANLIDIWYHLQGSNGESIQDAMKWMRTYNKKALKEHVASSIDKSIAPIRGRYQELMSGSNEQYLNDVAEEGAVKAATSANATLTEVKKAMGLL</sequence>
<dbReference type="NCBIfam" id="TIGR00233">
    <property type="entry name" value="trpS"/>
    <property type="match status" value="1"/>
</dbReference>
<dbReference type="PRINTS" id="PR01039">
    <property type="entry name" value="TRNASYNTHTRP"/>
</dbReference>
<proteinExistence type="inferred from homology"/>
<dbReference type="Pfam" id="PF00579">
    <property type="entry name" value="tRNA-synt_1b"/>
    <property type="match status" value="1"/>
</dbReference>
<evidence type="ECO:0000256" key="3">
    <source>
        <dbReference type="ARBA" id="ARBA00013161"/>
    </source>
</evidence>
<gene>
    <name evidence="12" type="ORF">FKW77_004742</name>
</gene>
<evidence type="ECO:0000256" key="4">
    <source>
        <dbReference type="ARBA" id="ARBA00022598"/>
    </source>
</evidence>
<dbReference type="FunFam" id="3.40.50.620:FF:000082">
    <property type="entry name" value="MSW1p Mitochondrial tryptophanyl-tRNA synthetase"/>
    <property type="match status" value="1"/>
</dbReference>